<comment type="caution">
    <text evidence="2">The sequence shown here is derived from an EMBL/GenBank/DDBJ whole genome shotgun (WGS) entry which is preliminary data.</text>
</comment>
<accession>A0A2N7IE84</accession>
<reference evidence="3" key="1">
    <citation type="submission" date="2016-07" db="EMBL/GenBank/DDBJ databases">
        <title>Nontailed viruses are major unrecognized killers of bacteria in the ocean.</title>
        <authorList>
            <person name="Kauffman K."/>
            <person name="Hussain F."/>
            <person name="Yang J."/>
            <person name="Arevalo P."/>
            <person name="Brown J."/>
            <person name="Cutler M."/>
            <person name="Kelly L."/>
            <person name="Polz M.F."/>
        </authorList>
    </citation>
    <scope>NUCLEOTIDE SEQUENCE [LARGE SCALE GENOMIC DNA]</scope>
    <source>
        <strain evidence="3">10N.261.51.B8</strain>
    </source>
</reference>
<evidence type="ECO:0008006" key="4">
    <source>
        <dbReference type="Google" id="ProtNLM"/>
    </source>
</evidence>
<dbReference type="AlphaFoldDB" id="A0A2N7IE84"/>
<gene>
    <name evidence="2" type="ORF">BCT74_08245</name>
</gene>
<keyword evidence="1" id="KW-0175">Coiled coil</keyword>
<evidence type="ECO:0000256" key="1">
    <source>
        <dbReference type="SAM" id="Coils"/>
    </source>
</evidence>
<sequence>MKTITPLALVALLSGCQSMGLTPENMGPPSSINFKAYNDRGHQAYVQMSDVAQPFRTSAGDSIQFTETSYRDNSHKLRYVTGKSNKQITGQASLESVGGICTYGDTIGTLNKDSLVNYEITVPDVYYQGFDVRVALVDVPSQIMRPLVNCYFNSNSLNAFVSSQWIDSVTPLVEQKRAEYTEIKSIEDAQLAKEQAELDAAIAMREKERKKNAHITEMQRNGEFLGMVQFCSKEGYINRSDIPKVRKSLEVSYKSKFTQPYEEGYVNQGIEEGTVKVTAVAMLSYAQKYDTCTEARYAVGLMTL</sequence>
<dbReference type="PROSITE" id="PS51257">
    <property type="entry name" value="PROKAR_LIPOPROTEIN"/>
    <property type="match status" value="1"/>
</dbReference>
<evidence type="ECO:0000313" key="2">
    <source>
        <dbReference type="EMBL" id="PML55309.1"/>
    </source>
</evidence>
<dbReference type="RefSeq" id="WP_102578767.1">
    <property type="nucleotide sequence ID" value="NZ_MCYL01000024.1"/>
</dbReference>
<proteinExistence type="predicted"/>
<dbReference type="EMBL" id="MCYL01000024">
    <property type="protein sequence ID" value="PML55309.1"/>
    <property type="molecule type" value="Genomic_DNA"/>
</dbReference>
<protein>
    <recommendedName>
        <fullName evidence="4">Lipoprotein</fullName>
    </recommendedName>
</protein>
<name>A0A2N7IE84_9VIBR</name>
<dbReference type="Proteomes" id="UP000235746">
    <property type="component" value="Unassembled WGS sequence"/>
</dbReference>
<organism evidence="2 3">
    <name type="scientific">Vibrio lentus</name>
    <dbReference type="NCBI Taxonomy" id="136468"/>
    <lineage>
        <taxon>Bacteria</taxon>
        <taxon>Pseudomonadati</taxon>
        <taxon>Pseudomonadota</taxon>
        <taxon>Gammaproteobacteria</taxon>
        <taxon>Vibrionales</taxon>
        <taxon>Vibrionaceae</taxon>
        <taxon>Vibrio</taxon>
    </lineage>
</organism>
<feature type="coiled-coil region" evidence="1">
    <location>
        <begin position="186"/>
        <end position="213"/>
    </location>
</feature>
<evidence type="ECO:0000313" key="3">
    <source>
        <dbReference type="Proteomes" id="UP000235746"/>
    </source>
</evidence>